<sequence>MMQRAKMIENMVNTPHWQVVVIGGGATGLGTALDAATRGYRTLLVEQFDFAKGTSSRSTKLVHGGVRYLAQGNLKLVIHALKERGRLLRNAPHLAHTQQFVVPVYSFWSKWFYYLGLVFYDLLAIGWGLGRTRWLSKKKTIAALPFIKTGNLKGGIQYTDGQFDDSRLCIDLAATAHRYGATLLNYAAVKAFTKNADNQIEGLIIHDQLSGEHYNVSADVVINATGVFAHSVMAMDNAAMPEIIAPSQGVHLVINQSKFQSKQALMVPKTTDGRVLFAVPWHHKVIVGTTDTPIEQISLEPKALEEEIQFIIDNYNIYASNPISMKDVESVYAGLRPLVKKKGSGKSTSVISRDHFILVASSGLITITGGKWTTYRRMADDVLNHAIQLGKLPKKKAITATLPIGQWNWPIPYDTHWHVYGTHALLIQQLMQENAAWEQRIHPNYPYTQAEVIWFVRNEMAVRVEDVLARRIRLLLLDAHAAVEAAPLVARLMQQELQQTDDWRENEINNFTQLAQQYML</sequence>
<reference evidence="10 11" key="1">
    <citation type="submission" date="2018-06" db="EMBL/GenBank/DDBJ databases">
        <title>Genomic Encyclopedia of Archaeal and Bacterial Type Strains, Phase II (KMG-II): from individual species to whole genera.</title>
        <authorList>
            <person name="Goeker M."/>
        </authorList>
    </citation>
    <scope>NUCLEOTIDE SEQUENCE [LARGE SCALE GENOMIC DNA]</scope>
    <source>
        <strain evidence="10 11">DSM 23241</strain>
    </source>
</reference>
<accession>A0A2W7RTF5</accession>
<keyword evidence="7" id="KW-0812">Transmembrane</keyword>
<dbReference type="AlphaFoldDB" id="A0A2W7RTF5"/>
<evidence type="ECO:0000259" key="8">
    <source>
        <dbReference type="Pfam" id="PF01266"/>
    </source>
</evidence>
<keyword evidence="7" id="KW-0472">Membrane</keyword>
<dbReference type="InterPro" id="IPR006076">
    <property type="entry name" value="FAD-dep_OxRdtase"/>
</dbReference>
<evidence type="ECO:0000256" key="3">
    <source>
        <dbReference type="ARBA" id="ARBA00022630"/>
    </source>
</evidence>
<evidence type="ECO:0000259" key="9">
    <source>
        <dbReference type="Pfam" id="PF16901"/>
    </source>
</evidence>
<dbReference type="GO" id="GO:0004368">
    <property type="term" value="F:glycerol-3-phosphate dehydrogenase (quinone) activity"/>
    <property type="evidence" value="ECO:0007669"/>
    <property type="project" value="InterPro"/>
</dbReference>
<dbReference type="InterPro" id="IPR036188">
    <property type="entry name" value="FAD/NAD-bd_sf"/>
</dbReference>
<evidence type="ECO:0000313" key="10">
    <source>
        <dbReference type="EMBL" id="PZX63761.1"/>
    </source>
</evidence>
<dbReference type="RefSeq" id="WP_211307717.1">
    <property type="nucleotide sequence ID" value="NZ_QKZV01000003.1"/>
</dbReference>
<dbReference type="PANTHER" id="PTHR11985:SF35">
    <property type="entry name" value="ANAEROBIC GLYCEROL-3-PHOSPHATE DEHYDROGENASE SUBUNIT A"/>
    <property type="match status" value="1"/>
</dbReference>
<dbReference type="InterPro" id="IPR031656">
    <property type="entry name" value="DAO_C"/>
</dbReference>
<dbReference type="GO" id="GO:0046168">
    <property type="term" value="P:glycerol-3-phosphate catabolic process"/>
    <property type="evidence" value="ECO:0007669"/>
    <property type="project" value="TreeGrafter"/>
</dbReference>
<evidence type="ECO:0000256" key="4">
    <source>
        <dbReference type="ARBA" id="ARBA00022798"/>
    </source>
</evidence>
<keyword evidence="4" id="KW-0319">Glycerol metabolism</keyword>
<evidence type="ECO:0000256" key="2">
    <source>
        <dbReference type="ARBA" id="ARBA00007330"/>
    </source>
</evidence>
<dbReference type="Pfam" id="PF16901">
    <property type="entry name" value="DAO_C"/>
    <property type="match status" value="1"/>
</dbReference>
<dbReference type="PRINTS" id="PR01001">
    <property type="entry name" value="FADG3PDH"/>
</dbReference>
<keyword evidence="11" id="KW-1185">Reference proteome</keyword>
<dbReference type="Gene3D" id="1.10.8.870">
    <property type="entry name" value="Alpha-glycerophosphate oxidase, cap domain"/>
    <property type="match status" value="1"/>
</dbReference>
<dbReference type="InterPro" id="IPR038299">
    <property type="entry name" value="DAO_C_sf"/>
</dbReference>
<dbReference type="Proteomes" id="UP000249720">
    <property type="component" value="Unassembled WGS sequence"/>
</dbReference>
<dbReference type="InterPro" id="IPR000447">
    <property type="entry name" value="G3P_DH_FAD-dep"/>
</dbReference>
<evidence type="ECO:0000313" key="11">
    <source>
        <dbReference type="Proteomes" id="UP000249720"/>
    </source>
</evidence>
<keyword evidence="3" id="KW-0285">Flavoprotein</keyword>
<dbReference type="PANTHER" id="PTHR11985">
    <property type="entry name" value="GLYCEROL-3-PHOSPHATE DEHYDROGENASE"/>
    <property type="match status" value="1"/>
</dbReference>
<organism evidence="10 11">
    <name type="scientific">Hydrotalea sandarakina</name>
    <dbReference type="NCBI Taxonomy" id="1004304"/>
    <lineage>
        <taxon>Bacteria</taxon>
        <taxon>Pseudomonadati</taxon>
        <taxon>Bacteroidota</taxon>
        <taxon>Chitinophagia</taxon>
        <taxon>Chitinophagales</taxon>
        <taxon>Chitinophagaceae</taxon>
        <taxon>Hydrotalea</taxon>
    </lineage>
</organism>
<dbReference type="SUPFAM" id="SSF51905">
    <property type="entry name" value="FAD/NAD(P)-binding domain"/>
    <property type="match status" value="1"/>
</dbReference>
<keyword evidence="7" id="KW-1133">Transmembrane helix</keyword>
<dbReference type="Pfam" id="PF01266">
    <property type="entry name" value="DAO"/>
    <property type="match status" value="1"/>
</dbReference>
<protein>
    <submittedName>
        <fullName evidence="10">Glycerol-3-phosphate dehydrogenase</fullName>
    </submittedName>
</protein>
<dbReference type="EMBL" id="QKZV01000003">
    <property type="protein sequence ID" value="PZX63761.1"/>
    <property type="molecule type" value="Genomic_DNA"/>
</dbReference>
<feature type="domain" description="FAD dependent oxidoreductase" evidence="8">
    <location>
        <begin position="19"/>
        <end position="376"/>
    </location>
</feature>
<gene>
    <name evidence="10" type="ORF">LX80_01419</name>
</gene>
<evidence type="ECO:0000256" key="7">
    <source>
        <dbReference type="SAM" id="Phobius"/>
    </source>
</evidence>
<keyword evidence="5" id="KW-0274">FAD</keyword>
<feature type="transmembrane region" description="Helical" evidence="7">
    <location>
        <begin position="111"/>
        <end position="129"/>
    </location>
</feature>
<comment type="cofactor">
    <cofactor evidence="1">
        <name>FAD</name>
        <dbReference type="ChEBI" id="CHEBI:57692"/>
    </cofactor>
</comment>
<name>A0A2W7RTF5_9BACT</name>
<dbReference type="Gene3D" id="3.30.9.10">
    <property type="entry name" value="D-Amino Acid Oxidase, subunit A, domain 2"/>
    <property type="match status" value="1"/>
</dbReference>
<dbReference type="Gene3D" id="3.50.50.60">
    <property type="entry name" value="FAD/NAD(P)-binding domain"/>
    <property type="match status" value="1"/>
</dbReference>
<comment type="similarity">
    <text evidence="2">Belongs to the FAD-dependent glycerol-3-phosphate dehydrogenase family.</text>
</comment>
<dbReference type="PROSITE" id="PS00978">
    <property type="entry name" value="FAD_G3PDH_2"/>
    <property type="match status" value="1"/>
</dbReference>
<dbReference type="GO" id="GO:0006071">
    <property type="term" value="P:glycerol metabolic process"/>
    <property type="evidence" value="ECO:0007669"/>
    <property type="project" value="UniProtKB-KW"/>
</dbReference>
<keyword evidence="6" id="KW-0560">Oxidoreductase</keyword>
<evidence type="ECO:0000256" key="5">
    <source>
        <dbReference type="ARBA" id="ARBA00022827"/>
    </source>
</evidence>
<feature type="domain" description="Alpha-glycerophosphate oxidase C-terminal" evidence="9">
    <location>
        <begin position="418"/>
        <end position="501"/>
    </location>
</feature>
<comment type="caution">
    <text evidence="10">The sequence shown here is derived from an EMBL/GenBank/DDBJ whole genome shotgun (WGS) entry which is preliminary data.</text>
</comment>
<proteinExistence type="inferred from homology"/>
<evidence type="ECO:0000256" key="1">
    <source>
        <dbReference type="ARBA" id="ARBA00001974"/>
    </source>
</evidence>
<evidence type="ECO:0000256" key="6">
    <source>
        <dbReference type="ARBA" id="ARBA00023002"/>
    </source>
</evidence>